<protein>
    <submittedName>
        <fullName evidence="8">C6 transcription factor, putative</fullName>
    </submittedName>
</protein>
<dbReference type="KEGG" id="act:ACLA_017180"/>
<accession>A1CC03</accession>
<proteinExistence type="predicted"/>
<evidence type="ECO:0000313" key="8">
    <source>
        <dbReference type="EMBL" id="EAW13271.1"/>
    </source>
</evidence>
<feature type="compositionally biased region" description="Basic and acidic residues" evidence="6">
    <location>
        <begin position="122"/>
        <end position="134"/>
    </location>
</feature>
<dbReference type="PANTHER" id="PTHR46910:SF25">
    <property type="entry name" value="ABC-TRANSPORTER-REGULATING TRANSCRIPTION FACTOR"/>
    <property type="match status" value="1"/>
</dbReference>
<dbReference type="InterPro" id="IPR001138">
    <property type="entry name" value="Zn2Cys6_DnaBD"/>
</dbReference>
<dbReference type="Proteomes" id="UP000006701">
    <property type="component" value="Unassembled WGS sequence"/>
</dbReference>
<keyword evidence="5" id="KW-0539">Nucleus</keyword>
<dbReference type="OMA" id="CNKEYPK"/>
<dbReference type="SMART" id="SM00906">
    <property type="entry name" value="Fungal_trans"/>
    <property type="match status" value="1"/>
</dbReference>
<dbReference type="VEuPathDB" id="FungiDB:ACLA_017180"/>
<dbReference type="PROSITE" id="PS00463">
    <property type="entry name" value="ZN2_CY6_FUNGAL_1"/>
    <property type="match status" value="1"/>
</dbReference>
<dbReference type="PROSITE" id="PS50048">
    <property type="entry name" value="ZN2_CY6_FUNGAL_2"/>
    <property type="match status" value="1"/>
</dbReference>
<dbReference type="GeneID" id="4706771"/>
<dbReference type="eggNOG" id="ENOG502S3CQ">
    <property type="taxonomic scope" value="Eukaryota"/>
</dbReference>
<organism evidence="8 9">
    <name type="scientific">Aspergillus clavatus (strain ATCC 1007 / CBS 513.65 / DSM 816 / NCTC 3887 / NRRL 1 / QM 1276 / 107)</name>
    <dbReference type="NCBI Taxonomy" id="344612"/>
    <lineage>
        <taxon>Eukaryota</taxon>
        <taxon>Fungi</taxon>
        <taxon>Dikarya</taxon>
        <taxon>Ascomycota</taxon>
        <taxon>Pezizomycotina</taxon>
        <taxon>Eurotiomycetes</taxon>
        <taxon>Eurotiomycetidae</taxon>
        <taxon>Eurotiales</taxon>
        <taxon>Aspergillaceae</taxon>
        <taxon>Aspergillus</taxon>
        <taxon>Aspergillus subgen. Fumigati</taxon>
    </lineage>
</organism>
<dbReference type="GO" id="GO:0006351">
    <property type="term" value="P:DNA-templated transcription"/>
    <property type="evidence" value="ECO:0007669"/>
    <property type="project" value="InterPro"/>
</dbReference>
<dbReference type="OrthoDB" id="103819at2759"/>
<dbReference type="InterPro" id="IPR007219">
    <property type="entry name" value="XnlR_reg_dom"/>
</dbReference>
<dbReference type="Pfam" id="PF00172">
    <property type="entry name" value="Zn_clus"/>
    <property type="match status" value="1"/>
</dbReference>
<keyword evidence="4" id="KW-0804">Transcription</keyword>
<feature type="compositionally biased region" description="Polar residues" evidence="6">
    <location>
        <begin position="140"/>
        <end position="149"/>
    </location>
</feature>
<dbReference type="Pfam" id="PF04082">
    <property type="entry name" value="Fungal_trans"/>
    <property type="match status" value="1"/>
</dbReference>
<keyword evidence="3" id="KW-0238">DNA-binding</keyword>
<dbReference type="PANTHER" id="PTHR46910">
    <property type="entry name" value="TRANSCRIPTION FACTOR PDR1"/>
    <property type="match status" value="1"/>
</dbReference>
<dbReference type="GO" id="GO:0000981">
    <property type="term" value="F:DNA-binding transcription factor activity, RNA polymerase II-specific"/>
    <property type="evidence" value="ECO:0007669"/>
    <property type="project" value="InterPro"/>
</dbReference>
<dbReference type="InterPro" id="IPR036864">
    <property type="entry name" value="Zn2-C6_fun-type_DNA-bd_sf"/>
</dbReference>
<reference evidence="8 9" key="1">
    <citation type="journal article" date="2008" name="PLoS Genet.">
        <title>Genomic islands in the pathogenic filamentous fungus Aspergillus fumigatus.</title>
        <authorList>
            <person name="Fedorova N.D."/>
            <person name="Khaldi N."/>
            <person name="Joardar V.S."/>
            <person name="Maiti R."/>
            <person name="Amedeo P."/>
            <person name="Anderson M.J."/>
            <person name="Crabtree J."/>
            <person name="Silva J.C."/>
            <person name="Badger J.H."/>
            <person name="Albarraq A."/>
            <person name="Angiuoli S."/>
            <person name="Bussey H."/>
            <person name="Bowyer P."/>
            <person name="Cotty P.J."/>
            <person name="Dyer P.S."/>
            <person name="Egan A."/>
            <person name="Galens K."/>
            <person name="Fraser-Liggett C.M."/>
            <person name="Haas B.J."/>
            <person name="Inman J.M."/>
            <person name="Kent R."/>
            <person name="Lemieux S."/>
            <person name="Malavazi I."/>
            <person name="Orvis J."/>
            <person name="Roemer T."/>
            <person name="Ronning C.M."/>
            <person name="Sundaram J.P."/>
            <person name="Sutton G."/>
            <person name="Turner G."/>
            <person name="Venter J.C."/>
            <person name="White O.R."/>
            <person name="Whitty B.R."/>
            <person name="Youngman P."/>
            <person name="Wolfe K.H."/>
            <person name="Goldman G.H."/>
            <person name="Wortman J.R."/>
            <person name="Jiang B."/>
            <person name="Denning D.W."/>
            <person name="Nierman W.C."/>
        </authorList>
    </citation>
    <scope>NUCLEOTIDE SEQUENCE [LARGE SCALE GENOMIC DNA]</scope>
    <source>
        <strain evidence="9">ATCC 1007 / CBS 513.65 / DSM 816 / NCTC 3887 / NRRL 1</strain>
    </source>
</reference>
<feature type="domain" description="Zn(2)-C6 fungal-type" evidence="7">
    <location>
        <begin position="27"/>
        <end position="57"/>
    </location>
</feature>
<feature type="region of interest" description="Disordered" evidence="6">
    <location>
        <begin position="98"/>
        <end position="149"/>
    </location>
</feature>
<dbReference type="GO" id="GO:0003677">
    <property type="term" value="F:DNA binding"/>
    <property type="evidence" value="ECO:0007669"/>
    <property type="project" value="UniProtKB-KW"/>
</dbReference>
<feature type="compositionally biased region" description="Polar residues" evidence="6">
    <location>
        <begin position="100"/>
        <end position="115"/>
    </location>
</feature>
<evidence type="ECO:0000256" key="3">
    <source>
        <dbReference type="ARBA" id="ARBA00023125"/>
    </source>
</evidence>
<dbReference type="SMART" id="SM00066">
    <property type="entry name" value="GAL4"/>
    <property type="match status" value="1"/>
</dbReference>
<dbReference type="AlphaFoldDB" id="A1CC03"/>
<dbReference type="SUPFAM" id="SSF57701">
    <property type="entry name" value="Zn2/Cys6 DNA-binding domain"/>
    <property type="match status" value="1"/>
</dbReference>
<evidence type="ECO:0000259" key="7">
    <source>
        <dbReference type="PROSITE" id="PS50048"/>
    </source>
</evidence>
<name>A1CC03_ASPCL</name>
<evidence type="ECO:0000256" key="2">
    <source>
        <dbReference type="ARBA" id="ARBA00023015"/>
    </source>
</evidence>
<keyword evidence="1" id="KW-0479">Metal-binding</keyword>
<keyword evidence="9" id="KW-1185">Reference proteome</keyword>
<dbReference type="Gene3D" id="4.10.240.10">
    <property type="entry name" value="Zn(2)-C6 fungal-type DNA-binding domain"/>
    <property type="match status" value="1"/>
</dbReference>
<dbReference type="InterPro" id="IPR050987">
    <property type="entry name" value="AtrR-like"/>
</dbReference>
<dbReference type="EMBL" id="DS027049">
    <property type="protein sequence ID" value="EAW13271.1"/>
    <property type="molecule type" value="Genomic_DNA"/>
</dbReference>
<evidence type="ECO:0000256" key="6">
    <source>
        <dbReference type="SAM" id="MobiDB-lite"/>
    </source>
</evidence>
<dbReference type="CDD" id="cd00067">
    <property type="entry name" value="GAL4"/>
    <property type="match status" value="1"/>
</dbReference>
<gene>
    <name evidence="8" type="ORF">ACLA_017180</name>
</gene>
<sequence length="750" mass="82556">MSDHDTPAPKRTKSKPAAILPAAQEPACDECRIRKVRCNKEYPKCSSCRKSNLACGFSNKGKRINHTKKLVNDVEVLGNRLGKIEAALLRCLSVVEGSRTPPNGTTGQTSTQSDDGQVDLSDDSHSDADSRDARSTPSDQYTPVGSGSPASFYHSSPTLSLYTQAQAACDRFKSSFPIQSPLRQYSPVSPELHESQPSNLQSQLKEASELFQKLARESPVLSIPESDGLPPCLPPQGLLQACLEAYFVPLGPSLPIYDRSSVMAAIEEQYSIDSPDPAWIISFSTILLQALDVQSRPSRLDVRGSLRDELISNLLLNCRRGYNNFERLLRPQVANVQALLSMALVALKYFSLATFEAVFAQACQLAKSIGLHQTSGLVDTMERRNLFWSLFIIDKHMSLIAGKPGLLPSYDCGLAPPAANSGRVLDDQLAARISLAYVQEDMYRSLFSARVSRKGRDHITRQAQRIDQKLDDWEVQHERKLSYASDMPADEAVHNSELRYTLCTLRILVQRQISGSDHRHTRLRHARFGLVLLKEVCERRLPASPHLGIAMYQSICVNYSTVLFLELFIGLLVEPQQDHRTDVELLSSFATHMDCCAARSTSTSYPSKNSYMATLCSQIATNIQMLHDGIAPPLSLSMPNSLPDSPGMTTLSSASASAFEPEMMEPSSAMGMPLSTMGDPGWDLSLALGTPVDIHKMDSLHSKVYGQQPFDAHSPYSGFGYSELSGMPPVDFDAMLDAFASYHQGMGVMH</sequence>
<dbReference type="RefSeq" id="XP_001274697.1">
    <property type="nucleotide sequence ID" value="XM_001274696.1"/>
</dbReference>
<evidence type="ECO:0000256" key="5">
    <source>
        <dbReference type="ARBA" id="ARBA00023242"/>
    </source>
</evidence>
<dbReference type="HOGENOM" id="CLU_020689_0_0_1"/>
<dbReference type="GO" id="GO:0008270">
    <property type="term" value="F:zinc ion binding"/>
    <property type="evidence" value="ECO:0007669"/>
    <property type="project" value="InterPro"/>
</dbReference>
<dbReference type="STRING" id="344612.A1CC03"/>
<evidence type="ECO:0000256" key="4">
    <source>
        <dbReference type="ARBA" id="ARBA00023163"/>
    </source>
</evidence>
<evidence type="ECO:0000256" key="1">
    <source>
        <dbReference type="ARBA" id="ARBA00022723"/>
    </source>
</evidence>
<keyword evidence="2" id="KW-0805">Transcription regulation</keyword>
<evidence type="ECO:0000313" key="9">
    <source>
        <dbReference type="Proteomes" id="UP000006701"/>
    </source>
</evidence>
<dbReference type="CDD" id="cd12148">
    <property type="entry name" value="fungal_TF_MHR"/>
    <property type="match status" value="1"/>
</dbReference>